<gene>
    <name evidence="1" type="ORF">SAMN02982917_6773</name>
</gene>
<evidence type="ECO:0008006" key="3">
    <source>
        <dbReference type="Google" id="ProtNLM"/>
    </source>
</evidence>
<dbReference type="OrthoDB" id="7059163at2"/>
<accession>A0A1X7HMP5</accession>
<dbReference type="InterPro" id="IPR011051">
    <property type="entry name" value="RmlC_Cupin_sf"/>
</dbReference>
<dbReference type="Gene3D" id="2.60.120.10">
    <property type="entry name" value="Jelly Rolls"/>
    <property type="match status" value="1"/>
</dbReference>
<evidence type="ECO:0000313" key="2">
    <source>
        <dbReference type="Proteomes" id="UP000192936"/>
    </source>
</evidence>
<reference evidence="1 2" key="1">
    <citation type="submission" date="2017-04" db="EMBL/GenBank/DDBJ databases">
        <authorList>
            <person name="Afonso C.L."/>
            <person name="Miller P.J."/>
            <person name="Scott M.A."/>
            <person name="Spackman E."/>
            <person name="Goraichik I."/>
            <person name="Dimitrov K.M."/>
            <person name="Suarez D.L."/>
            <person name="Swayne D.E."/>
        </authorList>
    </citation>
    <scope>NUCLEOTIDE SEQUENCE [LARGE SCALE GENOMIC DNA]</scope>
    <source>
        <strain evidence="1 2">A2P</strain>
    </source>
</reference>
<dbReference type="RefSeq" id="WP_085091570.1">
    <property type="nucleotide sequence ID" value="NZ_FXAK01000009.1"/>
</dbReference>
<organism evidence="1 2">
    <name type="scientific">Azospirillum oryzae</name>
    <dbReference type="NCBI Taxonomy" id="286727"/>
    <lineage>
        <taxon>Bacteria</taxon>
        <taxon>Pseudomonadati</taxon>
        <taxon>Pseudomonadota</taxon>
        <taxon>Alphaproteobacteria</taxon>
        <taxon>Rhodospirillales</taxon>
        <taxon>Azospirillaceae</taxon>
        <taxon>Azospirillum</taxon>
    </lineage>
</organism>
<dbReference type="Proteomes" id="UP000192936">
    <property type="component" value="Unassembled WGS sequence"/>
</dbReference>
<evidence type="ECO:0000313" key="1">
    <source>
        <dbReference type="EMBL" id="SMF89543.1"/>
    </source>
</evidence>
<dbReference type="SUPFAM" id="SSF51182">
    <property type="entry name" value="RmlC-like cupins"/>
    <property type="match status" value="1"/>
</dbReference>
<proteinExistence type="predicted"/>
<dbReference type="EMBL" id="FXAK01000009">
    <property type="protein sequence ID" value="SMF89543.1"/>
    <property type="molecule type" value="Genomic_DNA"/>
</dbReference>
<name>A0A1X7HMP5_9PROT</name>
<protein>
    <recommendedName>
        <fullName evidence="3">Cysteine dioxygenase</fullName>
    </recommendedName>
</protein>
<dbReference type="AlphaFoldDB" id="A0A1X7HMP5"/>
<dbReference type="InterPro" id="IPR014710">
    <property type="entry name" value="RmlC-like_jellyroll"/>
</dbReference>
<dbReference type="STRING" id="286727.SAMN02982917_6773"/>
<sequence length="186" mass="20075">MVASPETGTAIRACAQAVIRAIETHGHDTARLTAALREPLAALAARPDLCTAGVPRIGNHVANSQYLYYDGDLSILLFELPDGQPIAVHDHGNWESMAIYRGRVKHTVYERRDDGSVPGKADLTVVEDRVLEPGDSVVIAPPADIHGFMALEEGSWGITVASGTYKPERCYFEPEAGTVVSKRPRG</sequence>